<dbReference type="InterPro" id="IPR025436">
    <property type="entry name" value="DUF4179"/>
</dbReference>
<dbReference type="RefSeq" id="WP_336584983.1">
    <property type="nucleotide sequence ID" value="NZ_JBBAXC010000001.1"/>
</dbReference>
<organism evidence="7 8">
    <name type="scientific">Bacillus spongiae</name>
    <dbReference type="NCBI Taxonomy" id="2683610"/>
    <lineage>
        <taxon>Bacteria</taxon>
        <taxon>Bacillati</taxon>
        <taxon>Bacillota</taxon>
        <taxon>Bacilli</taxon>
        <taxon>Bacillales</taxon>
        <taxon>Bacillaceae</taxon>
        <taxon>Bacillus</taxon>
    </lineage>
</organism>
<keyword evidence="3" id="KW-0472">Membrane</keyword>
<keyword evidence="3" id="KW-1133">Transmembrane helix</keyword>
<comment type="similarity">
    <text evidence="1">Belongs to the zinc-associated anti-sigma factor (ZAS) superfamily. Anti-sigma-W factor family.</text>
</comment>
<keyword evidence="3" id="KW-0812">Transmembrane</keyword>
<proteinExistence type="inferred from homology"/>
<dbReference type="InterPro" id="IPR007630">
    <property type="entry name" value="RNA_pol_sigma70_r4"/>
</dbReference>
<evidence type="ECO:0000313" key="8">
    <source>
        <dbReference type="Proteomes" id="UP001312865"/>
    </source>
</evidence>
<accession>A0ABU8H8D2</accession>
<evidence type="ECO:0000259" key="4">
    <source>
        <dbReference type="Pfam" id="PF04545"/>
    </source>
</evidence>
<gene>
    <name evidence="7" type="ORF">WAK64_00620</name>
</gene>
<dbReference type="InterPro" id="IPR013324">
    <property type="entry name" value="RNA_pol_sigma_r3/r4-like"/>
</dbReference>
<dbReference type="Gene3D" id="2.60.40.1630">
    <property type="entry name" value="bacillus anthracis domain"/>
    <property type="match status" value="1"/>
</dbReference>
<evidence type="ECO:0000259" key="5">
    <source>
        <dbReference type="Pfam" id="PF13490"/>
    </source>
</evidence>
<comment type="caution">
    <text evidence="7">The sequence shown here is derived from an EMBL/GenBank/DDBJ whole genome shotgun (WGS) entry which is preliminary data.</text>
</comment>
<name>A0ABU8H8D2_9BACI</name>
<dbReference type="SUPFAM" id="SSF88659">
    <property type="entry name" value="Sigma3 and sigma4 domains of RNA polymerase sigma factors"/>
    <property type="match status" value="1"/>
</dbReference>
<feature type="transmembrane region" description="Helical" evidence="3">
    <location>
        <begin position="249"/>
        <end position="277"/>
    </location>
</feature>
<dbReference type="InterPro" id="IPR036388">
    <property type="entry name" value="WH-like_DNA-bd_sf"/>
</dbReference>
<evidence type="ECO:0000256" key="2">
    <source>
        <dbReference type="ARBA" id="ARBA00024438"/>
    </source>
</evidence>
<dbReference type="EMBL" id="JBBAXC010000001">
    <property type="protein sequence ID" value="MEI5905567.1"/>
    <property type="molecule type" value="Genomic_DNA"/>
</dbReference>
<dbReference type="Pfam" id="PF13786">
    <property type="entry name" value="DUF4179"/>
    <property type="match status" value="1"/>
</dbReference>
<dbReference type="Gene3D" id="1.10.10.1320">
    <property type="entry name" value="Anti-sigma factor, zinc-finger domain"/>
    <property type="match status" value="1"/>
</dbReference>
<dbReference type="CDD" id="cd06171">
    <property type="entry name" value="Sigma70_r4"/>
    <property type="match status" value="1"/>
</dbReference>
<sequence>MIIEQADAMLLGNIRKKNMDAIITWFDQRKHLFYKTGFVFLRNTQEVEEAFYQSIVTVYGQVHRQKKDNYLEAWMTSIFIKECQSITKSENSVLISEEESKTSQSFIHALSKLESHFKEPIVLAYLLGLTLDEVAHILQVSIETLKSRLFTGIRLLQKESPKSCIDVHGKFIDYLGRSLPRAEKIELEIHLQTCEGCRHELAAFQDTILSLSSKTDDIQIPASLIENIKNKVTETERRKEKLKRKKTKWMVVASSFACLLIFLGFVTNGFTSVYYAWEDWQQQEDELLREYYKSGLGERLNLEKESNGVKVTIKSAIADEFQTLIYYEIEDTTGENQYVVPHYDDGVTIENEQEIMNTNVLKIFPPNHFEEIEKNQNKNVYNGIISLYPIISDNETLELRLTQLMKVVQSSNAVEAWRNTYEESEFTQGDWRFDIPVKKHSSIAHELDIETEINGIPFTFDTLTIAPTVTLLDYSFDVDENNKRKEFTFGSLESRKKKAQFKGNHLKNYLNGDSTSSQASFETIYFEELTDLKIPFLVMGTHTDHSETFPIDVSKDFPQTFQYLGNTISIDKVTVGNPTEIVLTDAPPESRAYNGLGFYIKPPEQEADGRFSIEHEVEGFYFDKNGNKYEKDEISYDSETFSQLRFLSTTHNLTYSYPKSSDKQFIPEEIIIYGYSTSEFLDDVVNISID</sequence>
<feature type="domain" description="Putative zinc-finger" evidence="5">
    <location>
        <begin position="164"/>
        <end position="198"/>
    </location>
</feature>
<evidence type="ECO:0000256" key="3">
    <source>
        <dbReference type="SAM" id="Phobius"/>
    </source>
</evidence>
<dbReference type="Pfam" id="PF13490">
    <property type="entry name" value="zf-HC2"/>
    <property type="match status" value="1"/>
</dbReference>
<protein>
    <recommendedName>
        <fullName evidence="2">Anti-sigma-W factor RsiW</fullName>
    </recommendedName>
</protein>
<evidence type="ECO:0000256" key="1">
    <source>
        <dbReference type="ARBA" id="ARBA00024353"/>
    </source>
</evidence>
<keyword evidence="8" id="KW-1185">Reference proteome</keyword>
<dbReference type="Proteomes" id="UP001312865">
    <property type="component" value="Unassembled WGS sequence"/>
</dbReference>
<dbReference type="Pfam" id="PF04545">
    <property type="entry name" value="Sigma70_r4"/>
    <property type="match status" value="1"/>
</dbReference>
<dbReference type="InterPro" id="IPR041916">
    <property type="entry name" value="Anti_sigma_zinc_sf"/>
</dbReference>
<evidence type="ECO:0000259" key="6">
    <source>
        <dbReference type="Pfam" id="PF13786"/>
    </source>
</evidence>
<dbReference type="InterPro" id="IPR027383">
    <property type="entry name" value="Znf_put"/>
</dbReference>
<feature type="domain" description="RNA polymerase sigma-70 region 4" evidence="4">
    <location>
        <begin position="109"/>
        <end position="158"/>
    </location>
</feature>
<reference evidence="7 8" key="1">
    <citation type="journal article" date="2018" name="J. Microbiol.">
        <title>Bacillus spongiae sp. nov., isolated from sponge of Jeju Island.</title>
        <authorList>
            <person name="Lee G.E."/>
            <person name="Im W.T."/>
            <person name="Park J.S."/>
        </authorList>
    </citation>
    <scope>NUCLEOTIDE SEQUENCE [LARGE SCALE GENOMIC DNA]</scope>
    <source>
        <strain evidence="7 8">135PIL107-10</strain>
    </source>
</reference>
<evidence type="ECO:0000313" key="7">
    <source>
        <dbReference type="EMBL" id="MEI5905567.1"/>
    </source>
</evidence>
<feature type="domain" description="DUF4179" evidence="6">
    <location>
        <begin position="243"/>
        <end position="331"/>
    </location>
</feature>
<dbReference type="Gene3D" id="1.10.10.10">
    <property type="entry name" value="Winged helix-like DNA-binding domain superfamily/Winged helix DNA-binding domain"/>
    <property type="match status" value="1"/>
</dbReference>